<proteinExistence type="predicted"/>
<dbReference type="AlphaFoldDB" id="V5HKP6"/>
<protein>
    <submittedName>
        <fullName evidence="1">Uncharacterized protein</fullName>
    </submittedName>
</protein>
<dbReference type="Proteomes" id="UP000017800">
    <property type="component" value="Unassembled WGS sequence"/>
</dbReference>
<keyword evidence="2" id="KW-1185">Reference proteome</keyword>
<name>V5HKP6_9VIBR</name>
<evidence type="ECO:0000313" key="2">
    <source>
        <dbReference type="Proteomes" id="UP000017800"/>
    </source>
</evidence>
<dbReference type="EMBL" id="BAUJ01000027">
    <property type="protein sequence ID" value="GAD89795.1"/>
    <property type="molecule type" value="Genomic_DNA"/>
</dbReference>
<gene>
    <name evidence="1" type="ORF">VHA01S_027_00520</name>
</gene>
<sequence length="54" mass="6144">MLTVQLDLLEKGMISETSRSRVGKLAKQLEAKSTIPTVQAQLQLIQDIQTQEFW</sequence>
<dbReference type="eggNOG" id="COG4096">
    <property type="taxonomic scope" value="Bacteria"/>
</dbReference>
<comment type="caution">
    <text evidence="1">The sequence shown here is derived from an EMBL/GenBank/DDBJ whole genome shotgun (WGS) entry which is preliminary data.</text>
</comment>
<reference evidence="1 2" key="2">
    <citation type="submission" date="2013-11" db="EMBL/GenBank/DDBJ databases">
        <title>Whole genome shotgun sequence of Vibrio halioticoli NBRC 102217.</title>
        <authorList>
            <person name="Isaki S."/>
            <person name="Kimura A."/>
            <person name="Ohji S."/>
            <person name="Hosoyama A."/>
            <person name="Fujita N."/>
            <person name="Hashimoto M."/>
            <person name="Hosoyama Y."/>
            <person name="Yamazoe A."/>
        </authorList>
    </citation>
    <scope>NUCLEOTIDE SEQUENCE [LARGE SCALE GENOMIC DNA]</scope>
    <source>
        <strain evidence="1 2">NBRC 102217</strain>
    </source>
</reference>
<organism evidence="1 2">
    <name type="scientific">Vibrio halioticoli NBRC 102217</name>
    <dbReference type="NCBI Taxonomy" id="1219072"/>
    <lineage>
        <taxon>Bacteria</taxon>
        <taxon>Pseudomonadati</taxon>
        <taxon>Pseudomonadota</taxon>
        <taxon>Gammaproteobacteria</taxon>
        <taxon>Vibrionales</taxon>
        <taxon>Vibrionaceae</taxon>
        <taxon>Vibrio</taxon>
    </lineage>
</organism>
<evidence type="ECO:0000313" key="1">
    <source>
        <dbReference type="EMBL" id="GAD89795.1"/>
    </source>
</evidence>
<accession>V5HKP6</accession>
<reference evidence="1 2" key="1">
    <citation type="submission" date="2013-10" db="EMBL/GenBank/DDBJ databases">
        <authorList>
            <person name="Ichikawa N."/>
            <person name="Kimura A."/>
            <person name="Ohji S."/>
            <person name="Hosoyama A."/>
            <person name="Fujita N."/>
        </authorList>
    </citation>
    <scope>NUCLEOTIDE SEQUENCE [LARGE SCALE GENOMIC DNA]</scope>
    <source>
        <strain evidence="1 2">NBRC 102217</strain>
    </source>
</reference>